<feature type="transmembrane region" description="Helical" evidence="1">
    <location>
        <begin position="14"/>
        <end position="33"/>
    </location>
</feature>
<dbReference type="GO" id="GO:0005886">
    <property type="term" value="C:plasma membrane"/>
    <property type="evidence" value="ECO:0007669"/>
    <property type="project" value="TreeGrafter"/>
</dbReference>
<feature type="transmembrane region" description="Helical" evidence="1">
    <location>
        <begin position="101"/>
        <end position="122"/>
    </location>
</feature>
<keyword evidence="1" id="KW-0812">Transmembrane</keyword>
<dbReference type="PANTHER" id="PTHR34989:SF1">
    <property type="entry name" value="PROTEIN HDED"/>
    <property type="match status" value="1"/>
</dbReference>
<keyword evidence="3" id="KW-1185">Reference proteome</keyword>
<dbReference type="InterPro" id="IPR052712">
    <property type="entry name" value="Acid_resist_chaperone_HdeD"/>
</dbReference>
<sequence>MPFEIEKVSTMKTANNWLTTIIVFIVGVLLIVWHGRLDVLQWIVMAVGLMLVIPGAYSFISAIARRSHVQGEYSAASSTIVASLGALALGIWMLVTPAFFVGLLAYIFGAILVLYGIFHIVVIRFWSSPYVLPWWFYVIPVLMIVAGVVILCSSVRDMDSAVVLIMGISLVASSINSVLEHVSTHPSRTRDAA</sequence>
<dbReference type="PANTHER" id="PTHR34989">
    <property type="entry name" value="PROTEIN HDED"/>
    <property type="match status" value="1"/>
</dbReference>
<protein>
    <recommendedName>
        <fullName evidence="4">DUF308 domain-containing protein</fullName>
    </recommendedName>
</protein>
<keyword evidence="1" id="KW-0472">Membrane</keyword>
<gene>
    <name evidence="2" type="ORF">C5O25_03845</name>
</gene>
<feature type="transmembrane region" description="Helical" evidence="1">
    <location>
        <begin position="162"/>
        <end position="179"/>
    </location>
</feature>
<dbReference type="InterPro" id="IPR005325">
    <property type="entry name" value="DUF308_memb"/>
</dbReference>
<evidence type="ECO:0000256" key="1">
    <source>
        <dbReference type="SAM" id="Phobius"/>
    </source>
</evidence>
<feature type="transmembrane region" description="Helical" evidence="1">
    <location>
        <begin position="39"/>
        <end position="63"/>
    </location>
</feature>
<proteinExistence type="predicted"/>
<evidence type="ECO:0008006" key="4">
    <source>
        <dbReference type="Google" id="ProtNLM"/>
    </source>
</evidence>
<dbReference type="Proteomes" id="UP000244925">
    <property type="component" value="Unassembled WGS sequence"/>
</dbReference>
<evidence type="ECO:0000313" key="2">
    <source>
        <dbReference type="EMBL" id="PWB08668.1"/>
    </source>
</evidence>
<comment type="caution">
    <text evidence="2">The sequence shown here is derived from an EMBL/GenBank/DDBJ whole genome shotgun (WGS) entry which is preliminary data.</text>
</comment>
<dbReference type="Pfam" id="PF03729">
    <property type="entry name" value="DUF308"/>
    <property type="match status" value="1"/>
</dbReference>
<feature type="transmembrane region" description="Helical" evidence="1">
    <location>
        <begin position="75"/>
        <end position="95"/>
    </location>
</feature>
<evidence type="ECO:0000313" key="3">
    <source>
        <dbReference type="Proteomes" id="UP000244925"/>
    </source>
</evidence>
<reference evidence="3" key="1">
    <citation type="submission" date="2018-02" db="EMBL/GenBank/DDBJ databases">
        <authorList>
            <person name="Clavel T."/>
            <person name="Strowig T."/>
        </authorList>
    </citation>
    <scope>NUCLEOTIDE SEQUENCE [LARGE SCALE GENOMIC DNA]</scope>
    <source>
        <strain evidence="3">DSM 100764</strain>
    </source>
</reference>
<name>A0A2V1IUU8_9BACT</name>
<organism evidence="2 3">
    <name type="scientific">Paramuribaculum intestinale</name>
    <dbReference type="NCBI Taxonomy" id="2094151"/>
    <lineage>
        <taxon>Bacteria</taxon>
        <taxon>Pseudomonadati</taxon>
        <taxon>Bacteroidota</taxon>
        <taxon>Bacteroidia</taxon>
        <taxon>Bacteroidales</taxon>
        <taxon>Muribaculaceae</taxon>
        <taxon>Paramuribaculum</taxon>
    </lineage>
</organism>
<keyword evidence="1" id="KW-1133">Transmembrane helix</keyword>
<accession>A0A2V1IUU8</accession>
<feature type="transmembrane region" description="Helical" evidence="1">
    <location>
        <begin position="134"/>
        <end position="156"/>
    </location>
</feature>
<dbReference type="EMBL" id="PUBV01000005">
    <property type="protein sequence ID" value="PWB08668.1"/>
    <property type="molecule type" value="Genomic_DNA"/>
</dbReference>
<dbReference type="AlphaFoldDB" id="A0A2V1IUU8"/>